<dbReference type="Gene3D" id="3.30.40.10">
    <property type="entry name" value="Zinc/RING finger domain, C3HC4 (zinc finger)"/>
    <property type="match status" value="1"/>
</dbReference>
<dbReference type="InterPro" id="IPR036397">
    <property type="entry name" value="RNaseH_sf"/>
</dbReference>
<feature type="region of interest" description="Disordered" evidence="6">
    <location>
        <begin position="1329"/>
        <end position="1352"/>
    </location>
</feature>
<dbReference type="InterPro" id="IPR001650">
    <property type="entry name" value="Helicase_C-like"/>
</dbReference>
<dbReference type="SMART" id="SM00487">
    <property type="entry name" value="DEXDc"/>
    <property type="match status" value="1"/>
</dbReference>
<dbReference type="FunFam" id="1.20.1060.10:FF:000003">
    <property type="entry name" value="Helicase and polymerase-containing protein TEBICHI"/>
    <property type="match status" value="1"/>
</dbReference>
<evidence type="ECO:0008006" key="12">
    <source>
        <dbReference type="Google" id="ProtNLM"/>
    </source>
</evidence>
<evidence type="ECO:0000256" key="2">
    <source>
        <dbReference type="ARBA" id="ARBA00022741"/>
    </source>
</evidence>
<dbReference type="GO" id="GO:0003677">
    <property type="term" value="F:DNA binding"/>
    <property type="evidence" value="ECO:0007669"/>
    <property type="project" value="InterPro"/>
</dbReference>
<dbReference type="CDD" id="cd18795">
    <property type="entry name" value="SF2_C_Ski2"/>
    <property type="match status" value="1"/>
</dbReference>
<dbReference type="InterPro" id="IPR043502">
    <property type="entry name" value="DNA/RNA_pol_sf"/>
</dbReference>
<feature type="region of interest" description="Disordered" evidence="6">
    <location>
        <begin position="1"/>
        <end position="49"/>
    </location>
</feature>
<dbReference type="PRINTS" id="PR00868">
    <property type="entry name" value="DNAPOLI"/>
</dbReference>
<dbReference type="Pfam" id="PF25453">
    <property type="entry name" value="DUF7898"/>
    <property type="match status" value="1"/>
</dbReference>
<evidence type="ECO:0000313" key="11">
    <source>
        <dbReference type="Proteomes" id="UP000290289"/>
    </source>
</evidence>
<dbReference type="Pfam" id="PF00271">
    <property type="entry name" value="Helicase_C"/>
    <property type="match status" value="1"/>
</dbReference>
<dbReference type="CDD" id="cd16495">
    <property type="entry name" value="RING_CH-C4HC3_MARCH"/>
    <property type="match status" value="1"/>
</dbReference>
<evidence type="ECO:0000256" key="3">
    <source>
        <dbReference type="ARBA" id="ARBA00022771"/>
    </source>
</evidence>
<keyword evidence="4" id="KW-0862">Zinc</keyword>
<dbReference type="GO" id="GO:0008270">
    <property type="term" value="F:zinc ion binding"/>
    <property type="evidence" value="ECO:0007669"/>
    <property type="project" value="UniProtKB-KW"/>
</dbReference>
<gene>
    <name evidence="10" type="ORF">DVH24_020886</name>
</gene>
<dbReference type="Gene3D" id="3.40.50.300">
    <property type="entry name" value="P-loop containing nucleotide triphosphate hydrolases"/>
    <property type="match status" value="2"/>
</dbReference>
<protein>
    <recommendedName>
        <fullName evidence="12">Helicase and polymerase-containing protein TEBICHI</fullName>
    </recommendedName>
</protein>
<evidence type="ECO:0000256" key="1">
    <source>
        <dbReference type="ARBA" id="ARBA00022723"/>
    </source>
</evidence>
<dbReference type="Pfam" id="PF21099">
    <property type="entry name" value="POLQ_helical"/>
    <property type="match status" value="1"/>
</dbReference>
<dbReference type="GO" id="GO:0005524">
    <property type="term" value="F:ATP binding"/>
    <property type="evidence" value="ECO:0007669"/>
    <property type="project" value="UniProtKB-KW"/>
</dbReference>
<keyword evidence="11" id="KW-1185">Reference proteome</keyword>
<comment type="caution">
    <text evidence="10">The sequence shown here is derived from an EMBL/GenBank/DDBJ whole genome shotgun (WGS) entry which is preliminary data.</text>
</comment>
<sequence length="2487" mass="275989">MASPPRSRVNQYFSSKKRKPSSPASKSGRNEKDVKTMVEGSPDAKGTLENYLLGSQDNSISPKPSHRVCDSLAQQDQVQRNLTSVMDSSLKDEFKQLPLSYQLHSQANNASKENQKETSEGLTKVGDGAVGDTVKDYLAFTEGGESAELKEFAADFLSLYCSDVQPNESTLPEMKVNDHKRQASPSQLDREDKIFKKRHLITNQSHMEHESSCCSEKSSEAMQSGRPDENRVTIVNELLELQSTLKTCSNTPKQFLDMFKCYTPGSMTRKSIVSETPKSRGSSSFSPGEAFWNDAIQLADGLCAQAAEVISAADIQYHSKSSCNLRNAPCDGKSKEMLNEGERMDNSANSGPKGKYRKDLDKEVSPLPVKHFDFSCEDKNLGEVVPHHCDAYNLKSAALIGGEQSESSLADHRGLRNTIMTRCSKSQENQVIFREPDTDTVNAVTNMKVDLTGKDNDSMTSYSPVDEVVKLTGNHESSEASTPSSSMPLKDRLDLNSWLPPEICSIYRKKGISKLYPWQVDCLQVDGVLQRRNLVYCASTSAGKSFVAEILMLRRVLSTGAMALLVLPYVSICAEKAEHLDVLLEPLGKHVRSYYGNQGGGTLPKDTSVAVCTIEKANFLINRLLEEGRLSEIGIIVIDELHMVGDPSRGYLLELLLTKLRYAAGEGNSGSSSGESSGMSSGKADTAHGLQIVGMSATMPNVAAVADWLQAALYQTEFRPVPLEEYIKVGNTLYNKKMDIVRTFPKAADLGGKDPDHVVELCNEVVQEGLSVLIFCSSRKGCESTARHVSRFLKKFSPNIRSDDSEFHDVALAIDALRRCPAGLDPVLEETLPAGVAYHHAGLTVEEREIVENCYRRGLVRVLTATSTLAAGVNLPARRVIFRQPKIGRDFIDGTRYRQMAGRAGRTGIDTKGESVLICKPEEIKRIMGVLTESCLPLRSCLSEDMNGMTHAILEVVAGGMVQTANDIHRYVRCTLLNSTKPFQDVVKSAQESLRWLCHRKFLEWNEDTKLYSITPLGRAAFGSSLCPEESLIVLDDLSRAREGFVLASDLHLVYLVTPINVDVQPDWELYYERFMELSALDQSVGSRVGVTEPFLMRMAHGAPVRSSNRFRENLKPLHGKYESGPGMNNDTVLQDDQILRVCKRFYVALILSRLVQEAAIIEVCEAFKVARGMVQALQENAGRFASMVTMFCERLGWHDFEGLVCKFQNRVSFGVRAEIVELTTIPYVKGSRARALYKAGLRTSLAIAEASIPEIVKALFESSSWNEQEGSAQRRIQVGVAKKIKNGAHKIVLEKAEEARVAAFSAFKALGLDVPQFSRPVFLTGGGSPSMQGAGNSSGDNSTSSFPNVEHSTEYAAKPSLEGRVHSEKVAEVRSTGVMQIKSGPENSKVHIRGSATPVDELTVVVDQNKNTDLPDRVQLQSLVDRTRASDESHDLEKQERCRRDNLSSGYKGNACEKGPIHAVNTLGGFDSFLDLWQSTSEFYFDIHYNKRSEFNSVAPFEIHGIAICWENSPVYYVNIPRDLLCSDSGKNECLNLNGSGNRSNGLPLDDLLEMAECRWNRIGKIMGKRGVRKITWKLKVQIQALKSPAVHTQRFGCQNLGGKSACFEIIDSSFLLLSPVHIKDGIDMCIVAWVLWPDEERSSNPNLEKEVKKRLSSEAAAAANRNGRWKNQMRRAAHNGCCRRAAQIRALCSVLWKLLVAEGLTEALLNIEIPLVNILADMELWGVGLNMEGCLQARKVLGKKLGQLEKEAYKLAGMKFSLSTAAEIANVLYGHLKLPIPEGRNKGKQHPSTDKHCLDLLRDEHPIIPVIKEHRTLAKLLNCTLGSICSLGRLSVRTQKYTLHGHWLQTSTATGRLSMEEPNLQCVEHMVDFKMNEDGNGNKTDVDQFNINARDYFIPTQDNWLLLTADYSQIELRLMAHFSKDSALTELLSNPHGDVFTMIAARWTGISEESVSSHVRDQTKRLVYGILYGMGANSLAEQLDCSPEEASEKIKNFRSSFPGVASWLNEAVAYCRTKGYIETLKGRKRFLSKIKLGNSEEKSKAQRQAVNSICQGSAADIIKIAMINIYSVIVEGVERPDSSSHPATNLHILKGRCRILLQVHDELVLEVDPVVIKEAALLLQTSMENAVSLRVPLDVKVKVGRSWGSLQPFQADQYKDKAVGNSLYILAKQCFPWKDAGLDCMTSQTLVCILREFFSWERVQLLEITEEPCRTDGFKDLIARTADFQNLKTVNEEATDLEPTGRRPDISLQIPRRPVGFGSSRSGKGLLQSQGSFKGSSLKEMVVINCVQKETTTVSRSLSMPGRNKVIVRSVYFATRNEQTQAEPSDDQITPVPVEANDEEIPEEEAVCRICLDVCDEQNTLKMECFCKGALRLLHEECAIKWFSTKGNKKCDVCGQEVQNLPVTLLWVQSTAQRGSGQQHNQQGLHPETISAWQDFVVMFLISTICYFFFLEQLLVCHSSGEKNFRTKNLISAKLELVCVS</sequence>
<dbReference type="SUPFAM" id="SSF56672">
    <property type="entry name" value="DNA/RNA polymerases"/>
    <property type="match status" value="1"/>
</dbReference>
<accession>A0A498JDG5</accession>
<dbReference type="FunFam" id="3.40.50.300:FF:000968">
    <property type="entry name" value="Helicase and polymerase-containing protein TEBICHI"/>
    <property type="match status" value="1"/>
</dbReference>
<dbReference type="Gene3D" id="3.30.420.10">
    <property type="entry name" value="Ribonuclease H-like superfamily/Ribonuclease H"/>
    <property type="match status" value="1"/>
</dbReference>
<dbReference type="GO" id="GO:0006261">
    <property type="term" value="P:DNA-templated DNA replication"/>
    <property type="evidence" value="ECO:0007669"/>
    <property type="project" value="InterPro"/>
</dbReference>
<dbReference type="PROSITE" id="PS51194">
    <property type="entry name" value="HELICASE_CTER"/>
    <property type="match status" value="1"/>
</dbReference>
<dbReference type="SUPFAM" id="SSF52540">
    <property type="entry name" value="P-loop containing nucleoside triphosphate hydrolases"/>
    <property type="match status" value="1"/>
</dbReference>
<evidence type="ECO:0000256" key="5">
    <source>
        <dbReference type="ARBA" id="ARBA00022840"/>
    </source>
</evidence>
<dbReference type="Pfam" id="PF12906">
    <property type="entry name" value="RINGv"/>
    <property type="match status" value="1"/>
</dbReference>
<evidence type="ECO:0000256" key="6">
    <source>
        <dbReference type="SAM" id="MobiDB-lite"/>
    </source>
</evidence>
<dbReference type="STRING" id="3750.A0A498JDG5"/>
<dbReference type="InterPro" id="IPR027417">
    <property type="entry name" value="P-loop_NTPase"/>
</dbReference>
<evidence type="ECO:0000259" key="7">
    <source>
        <dbReference type="PROSITE" id="PS51192"/>
    </source>
</evidence>
<feature type="region of interest" description="Disordered" evidence="6">
    <location>
        <begin position="107"/>
        <end position="127"/>
    </location>
</feature>
<organism evidence="10 11">
    <name type="scientific">Malus domestica</name>
    <name type="common">Apple</name>
    <name type="synonym">Pyrus malus</name>
    <dbReference type="NCBI Taxonomy" id="3750"/>
    <lineage>
        <taxon>Eukaryota</taxon>
        <taxon>Viridiplantae</taxon>
        <taxon>Streptophyta</taxon>
        <taxon>Embryophyta</taxon>
        <taxon>Tracheophyta</taxon>
        <taxon>Spermatophyta</taxon>
        <taxon>Magnoliopsida</taxon>
        <taxon>eudicotyledons</taxon>
        <taxon>Gunneridae</taxon>
        <taxon>Pentapetalae</taxon>
        <taxon>rosids</taxon>
        <taxon>fabids</taxon>
        <taxon>Rosales</taxon>
        <taxon>Rosaceae</taxon>
        <taxon>Amygdaloideae</taxon>
        <taxon>Maleae</taxon>
        <taxon>Malus</taxon>
    </lineage>
</organism>
<dbReference type="SUPFAM" id="SSF158702">
    <property type="entry name" value="Sec63 N-terminal domain-like"/>
    <property type="match status" value="1"/>
</dbReference>
<dbReference type="SMART" id="SM00744">
    <property type="entry name" value="RINGv"/>
    <property type="match status" value="1"/>
</dbReference>
<feature type="domain" description="Helicase C-terminal" evidence="8">
    <location>
        <begin position="757"/>
        <end position="954"/>
    </location>
</feature>
<dbReference type="Pfam" id="PF00476">
    <property type="entry name" value="DNA_pol_A"/>
    <property type="match status" value="1"/>
</dbReference>
<dbReference type="PANTHER" id="PTHR10133:SF62">
    <property type="entry name" value="DNA POLYMERASE THETA"/>
    <property type="match status" value="1"/>
</dbReference>
<dbReference type="EMBL" id="RDQH01000334">
    <property type="protein sequence ID" value="RXH91863.1"/>
    <property type="molecule type" value="Genomic_DNA"/>
</dbReference>
<dbReference type="InterPro" id="IPR002298">
    <property type="entry name" value="DNA_polymerase_A"/>
</dbReference>
<dbReference type="SMART" id="SM00490">
    <property type="entry name" value="HELICc"/>
    <property type="match status" value="1"/>
</dbReference>
<dbReference type="Gene3D" id="1.10.3380.20">
    <property type="match status" value="1"/>
</dbReference>
<dbReference type="Pfam" id="PF00270">
    <property type="entry name" value="DEAD"/>
    <property type="match status" value="1"/>
</dbReference>
<reference evidence="10 11" key="1">
    <citation type="submission" date="2018-10" db="EMBL/GenBank/DDBJ databases">
        <title>A high-quality apple genome assembly.</title>
        <authorList>
            <person name="Hu J."/>
        </authorList>
    </citation>
    <scope>NUCLEOTIDE SEQUENCE [LARGE SCALE GENOMIC DNA]</scope>
    <source>
        <strain evidence="11">cv. HFTH1</strain>
        <tissue evidence="10">Young leaf</tissue>
    </source>
</reference>
<feature type="region of interest" description="Disordered" evidence="6">
    <location>
        <begin position="334"/>
        <end position="358"/>
    </location>
</feature>
<dbReference type="CDD" id="cd18026">
    <property type="entry name" value="DEXHc_POLQ-like"/>
    <property type="match status" value="1"/>
</dbReference>
<evidence type="ECO:0000259" key="8">
    <source>
        <dbReference type="PROSITE" id="PS51194"/>
    </source>
</evidence>
<feature type="compositionally biased region" description="Polar residues" evidence="6">
    <location>
        <begin position="1330"/>
        <end position="1348"/>
    </location>
</feature>
<dbReference type="Proteomes" id="UP000290289">
    <property type="component" value="Chromosome 8"/>
</dbReference>
<dbReference type="FunFam" id="1.10.3380.20:FF:000003">
    <property type="entry name" value="Helicase and polymerase-containing protein TEBICHI"/>
    <property type="match status" value="1"/>
</dbReference>
<dbReference type="Gene3D" id="1.20.1060.10">
    <property type="entry name" value="Taq DNA Polymerase, Chain T, domain 4"/>
    <property type="match status" value="1"/>
</dbReference>
<dbReference type="CDD" id="cd08638">
    <property type="entry name" value="DNA_pol_A_theta"/>
    <property type="match status" value="1"/>
</dbReference>
<dbReference type="InterPro" id="IPR001098">
    <property type="entry name" value="DNA-dir_DNA_pol_A_palm_dom"/>
</dbReference>
<keyword evidence="3" id="KW-0863">Zinc-finger</keyword>
<feature type="domain" description="Helicase ATP-binding" evidence="7">
    <location>
        <begin position="525"/>
        <end position="717"/>
    </location>
</feature>
<dbReference type="InterPro" id="IPR011016">
    <property type="entry name" value="Znf_RING-CH"/>
</dbReference>
<keyword evidence="5" id="KW-0067">ATP-binding</keyword>
<feature type="domain" description="RING-CH-type" evidence="9">
    <location>
        <begin position="2346"/>
        <end position="2407"/>
    </location>
</feature>
<keyword evidence="1" id="KW-0479">Metal-binding</keyword>
<keyword evidence="2" id="KW-0547">Nucleotide-binding</keyword>
<name>A0A498JDG5_MALDO</name>
<dbReference type="SUPFAM" id="SSF57850">
    <property type="entry name" value="RING/U-box"/>
    <property type="match status" value="1"/>
</dbReference>
<dbReference type="InterPro" id="IPR048960">
    <property type="entry name" value="POLQ-like_helical"/>
</dbReference>
<dbReference type="InterPro" id="IPR011545">
    <property type="entry name" value="DEAD/DEAH_box_helicase_dom"/>
</dbReference>
<dbReference type="FunFam" id="1.10.150.20:FF:000002">
    <property type="entry name" value="DNA polymerase I"/>
    <property type="match status" value="1"/>
</dbReference>
<dbReference type="SMART" id="SM00482">
    <property type="entry name" value="POLAc"/>
    <property type="match status" value="1"/>
</dbReference>
<feature type="compositionally biased region" description="Basic and acidic residues" evidence="6">
    <location>
        <begin position="334"/>
        <end position="345"/>
    </location>
</feature>
<evidence type="ECO:0000259" key="9">
    <source>
        <dbReference type="PROSITE" id="PS51292"/>
    </source>
</evidence>
<dbReference type="FunFam" id="3.40.50.300:FF:001000">
    <property type="entry name" value="Helicase and polymerase-containing protein TEBICHI"/>
    <property type="match status" value="1"/>
</dbReference>
<feature type="region of interest" description="Disordered" evidence="6">
    <location>
        <begin position="2241"/>
        <end position="2269"/>
    </location>
</feature>
<dbReference type="PROSITE" id="PS51292">
    <property type="entry name" value="ZF_RING_CH"/>
    <property type="match status" value="1"/>
</dbReference>
<dbReference type="Pfam" id="PF20470">
    <property type="entry name" value="HTH_61"/>
    <property type="match status" value="1"/>
</dbReference>
<dbReference type="InterPro" id="IPR057220">
    <property type="entry name" value="DUF7898"/>
</dbReference>
<evidence type="ECO:0000256" key="4">
    <source>
        <dbReference type="ARBA" id="ARBA00022833"/>
    </source>
</evidence>
<dbReference type="PANTHER" id="PTHR10133">
    <property type="entry name" value="DNA POLYMERASE I"/>
    <property type="match status" value="1"/>
</dbReference>
<evidence type="ECO:0000313" key="10">
    <source>
        <dbReference type="EMBL" id="RXH91863.1"/>
    </source>
</evidence>
<dbReference type="GO" id="GO:0003887">
    <property type="term" value="F:DNA-directed DNA polymerase activity"/>
    <property type="evidence" value="ECO:0007669"/>
    <property type="project" value="InterPro"/>
</dbReference>
<dbReference type="InterPro" id="IPR014001">
    <property type="entry name" value="Helicase_ATP-bd"/>
</dbReference>
<dbReference type="InterPro" id="IPR013083">
    <property type="entry name" value="Znf_RING/FYVE/PHD"/>
</dbReference>
<proteinExistence type="predicted"/>
<dbReference type="PROSITE" id="PS51192">
    <property type="entry name" value="HELICASE_ATP_BIND_1"/>
    <property type="match status" value="1"/>
</dbReference>
<dbReference type="InterPro" id="IPR046931">
    <property type="entry name" value="HTH_61"/>
</dbReference>
<dbReference type="Gene3D" id="3.30.70.370">
    <property type="match status" value="1"/>
</dbReference>
<dbReference type="GO" id="GO:0006302">
    <property type="term" value="P:double-strand break repair"/>
    <property type="evidence" value="ECO:0007669"/>
    <property type="project" value="TreeGrafter"/>
</dbReference>
<dbReference type="Gene3D" id="1.10.150.20">
    <property type="entry name" value="5' to 3' exonuclease, C-terminal subdomain"/>
    <property type="match status" value="1"/>
</dbReference>